<sequence length="63" mass="6733">MFRKTRPHPGSRPLSRGVAPCCSESYWGLLPCTGAGLLFGLGIFILLGGGICIMALSHMSRQI</sequence>
<evidence type="ECO:0000256" key="1">
    <source>
        <dbReference type="SAM" id="Phobius"/>
    </source>
</evidence>
<gene>
    <name evidence="2" type="ORF">J2T22_001917</name>
</gene>
<keyword evidence="3" id="KW-1185">Reference proteome</keyword>
<keyword evidence="1" id="KW-0812">Transmembrane</keyword>
<dbReference type="Proteomes" id="UP001226389">
    <property type="component" value="Unassembled WGS sequence"/>
</dbReference>
<evidence type="ECO:0000313" key="3">
    <source>
        <dbReference type="Proteomes" id="UP001226389"/>
    </source>
</evidence>
<accession>A0ABT9UGF7</accession>
<evidence type="ECO:0000313" key="2">
    <source>
        <dbReference type="EMBL" id="MDQ0118731.1"/>
    </source>
</evidence>
<dbReference type="EMBL" id="JAUSSY010000006">
    <property type="protein sequence ID" value="MDQ0118731.1"/>
    <property type="molecule type" value="Genomic_DNA"/>
</dbReference>
<organism evidence="2 3">
    <name type="scientific">Pseudarthrobacter defluvii</name>
    <dbReference type="NCBI Taxonomy" id="410837"/>
    <lineage>
        <taxon>Bacteria</taxon>
        <taxon>Bacillati</taxon>
        <taxon>Actinomycetota</taxon>
        <taxon>Actinomycetes</taxon>
        <taxon>Micrococcales</taxon>
        <taxon>Micrococcaceae</taxon>
        <taxon>Pseudarthrobacter</taxon>
    </lineage>
</organism>
<proteinExistence type="predicted"/>
<keyword evidence="1" id="KW-0472">Membrane</keyword>
<reference evidence="2 3" key="1">
    <citation type="submission" date="2023-07" db="EMBL/GenBank/DDBJ databases">
        <title>Sorghum-associated microbial communities from plants grown in Nebraska, USA.</title>
        <authorList>
            <person name="Schachtman D."/>
        </authorList>
    </citation>
    <scope>NUCLEOTIDE SEQUENCE [LARGE SCALE GENOMIC DNA]</scope>
    <source>
        <strain evidence="2 3">DS994</strain>
    </source>
</reference>
<comment type="caution">
    <text evidence="2">The sequence shown here is derived from an EMBL/GenBank/DDBJ whole genome shotgun (WGS) entry which is preliminary data.</text>
</comment>
<name>A0ABT9UGF7_9MICC</name>
<protein>
    <submittedName>
        <fullName evidence="2">Uncharacterized protein</fullName>
    </submittedName>
</protein>
<feature type="transmembrane region" description="Helical" evidence="1">
    <location>
        <begin position="35"/>
        <end position="56"/>
    </location>
</feature>
<keyword evidence="1" id="KW-1133">Transmembrane helix</keyword>